<evidence type="ECO:0000313" key="2">
    <source>
        <dbReference type="Proteomes" id="UP001497680"/>
    </source>
</evidence>
<comment type="caution">
    <text evidence="1">The sequence shown here is derived from an EMBL/GenBank/DDBJ whole genome shotgun (WGS) entry which is preliminary data.</text>
</comment>
<dbReference type="Proteomes" id="UP001497680">
    <property type="component" value="Unassembled WGS sequence"/>
</dbReference>
<evidence type="ECO:0000313" key="1">
    <source>
        <dbReference type="EMBL" id="KAI6091973.1"/>
    </source>
</evidence>
<accession>A0ACC0DH99</accession>
<keyword evidence="2" id="KW-1185">Reference proteome</keyword>
<organism evidence="1 2">
    <name type="scientific">Hypoxylon rubiginosum</name>
    <dbReference type="NCBI Taxonomy" id="110542"/>
    <lineage>
        <taxon>Eukaryota</taxon>
        <taxon>Fungi</taxon>
        <taxon>Dikarya</taxon>
        <taxon>Ascomycota</taxon>
        <taxon>Pezizomycotina</taxon>
        <taxon>Sordariomycetes</taxon>
        <taxon>Xylariomycetidae</taxon>
        <taxon>Xylariales</taxon>
        <taxon>Hypoxylaceae</taxon>
        <taxon>Hypoxylon</taxon>
    </lineage>
</organism>
<proteinExistence type="predicted"/>
<reference evidence="1 2" key="1">
    <citation type="journal article" date="2022" name="New Phytol.">
        <title>Ecological generalism drives hyperdiversity of secondary metabolite gene clusters in xylarialean endophytes.</title>
        <authorList>
            <person name="Franco M.E.E."/>
            <person name="Wisecaver J.H."/>
            <person name="Arnold A.E."/>
            <person name="Ju Y.M."/>
            <person name="Slot J.C."/>
            <person name="Ahrendt S."/>
            <person name="Moore L.P."/>
            <person name="Eastman K.E."/>
            <person name="Scott K."/>
            <person name="Konkel Z."/>
            <person name="Mondo S.J."/>
            <person name="Kuo A."/>
            <person name="Hayes R.D."/>
            <person name="Haridas S."/>
            <person name="Andreopoulos B."/>
            <person name="Riley R."/>
            <person name="LaButti K."/>
            <person name="Pangilinan J."/>
            <person name="Lipzen A."/>
            <person name="Amirebrahimi M."/>
            <person name="Yan J."/>
            <person name="Adam C."/>
            <person name="Keymanesh K."/>
            <person name="Ng V."/>
            <person name="Louie K."/>
            <person name="Northen T."/>
            <person name="Drula E."/>
            <person name="Henrissat B."/>
            <person name="Hsieh H.M."/>
            <person name="Youens-Clark K."/>
            <person name="Lutzoni F."/>
            <person name="Miadlikowska J."/>
            <person name="Eastwood D.C."/>
            <person name="Hamelin R.C."/>
            <person name="Grigoriev I.V."/>
            <person name="U'Ren J.M."/>
        </authorList>
    </citation>
    <scope>NUCLEOTIDE SEQUENCE [LARGE SCALE GENOMIC DNA]</scope>
    <source>
        <strain evidence="1 2">ER1909</strain>
    </source>
</reference>
<name>A0ACC0DH99_9PEZI</name>
<sequence>MRSNAFTTTYTKTSIVTEHQAATEQSIYSQTPEPGYLAERNNNQYPSIPGPGPAGTGEVYGLALGTCFLFVLIGWLIVVGIRTGIGLLGRPTKENRDTDPEVVTIYEPFESQPPETSRSSLPARGTAAAGGIIRSARRTSINIATGLKRDISSMGSIGRRTSLPHPMDEEAAVGGNTEGVGIKVDDSFLHQRRTMAVLPA</sequence>
<gene>
    <name evidence="1" type="ORF">F4821DRAFT_280232</name>
</gene>
<dbReference type="EMBL" id="MU394285">
    <property type="protein sequence ID" value="KAI6091973.1"/>
    <property type="molecule type" value="Genomic_DNA"/>
</dbReference>
<protein>
    <submittedName>
        <fullName evidence="1">Uncharacterized protein</fullName>
    </submittedName>
</protein>